<dbReference type="Proteomes" id="UP000765509">
    <property type="component" value="Unassembled WGS sequence"/>
</dbReference>
<organism evidence="1 2">
    <name type="scientific">Austropuccinia psidii MF-1</name>
    <dbReference type="NCBI Taxonomy" id="1389203"/>
    <lineage>
        <taxon>Eukaryota</taxon>
        <taxon>Fungi</taxon>
        <taxon>Dikarya</taxon>
        <taxon>Basidiomycota</taxon>
        <taxon>Pucciniomycotina</taxon>
        <taxon>Pucciniomycetes</taxon>
        <taxon>Pucciniales</taxon>
        <taxon>Sphaerophragmiaceae</taxon>
        <taxon>Austropuccinia</taxon>
    </lineage>
</organism>
<evidence type="ECO:0000313" key="1">
    <source>
        <dbReference type="EMBL" id="MBW0518928.1"/>
    </source>
</evidence>
<evidence type="ECO:0000313" key="2">
    <source>
        <dbReference type="Proteomes" id="UP000765509"/>
    </source>
</evidence>
<comment type="caution">
    <text evidence="1">The sequence shown here is derived from an EMBL/GenBank/DDBJ whole genome shotgun (WGS) entry which is preliminary data.</text>
</comment>
<name>A0A9Q3EDF0_9BASI</name>
<dbReference type="OrthoDB" id="2289822at2759"/>
<reference evidence="1" key="1">
    <citation type="submission" date="2021-03" db="EMBL/GenBank/DDBJ databases">
        <title>Draft genome sequence of rust myrtle Austropuccinia psidii MF-1, a brazilian biotype.</title>
        <authorList>
            <person name="Quecine M.C."/>
            <person name="Pachon D.M.R."/>
            <person name="Bonatelli M.L."/>
            <person name="Correr F.H."/>
            <person name="Franceschini L.M."/>
            <person name="Leite T.F."/>
            <person name="Margarido G.R.A."/>
            <person name="Almeida C.A."/>
            <person name="Ferrarezi J.A."/>
            <person name="Labate C.A."/>
        </authorList>
    </citation>
    <scope>NUCLEOTIDE SEQUENCE</scope>
    <source>
        <strain evidence="1">MF-1</strain>
    </source>
</reference>
<dbReference type="EMBL" id="AVOT02026988">
    <property type="protein sequence ID" value="MBW0518928.1"/>
    <property type="molecule type" value="Genomic_DNA"/>
</dbReference>
<sequence>MVDALLSEDNEGFVNQSYLSEEIFHKIRKCLRGVVVPKSISHLPVGLCTAQNAKLNANEWPVFFQAYVCLFILNNVLDLVPKDQLLFLNIGALIQCTKIVGARLVTQQDAHLFGQKYDVYKHTSNVLFPHIQITPNHHYAMHIPEQLLQWGPLNGISKYGGERLVGLLQKLKTNSLRIM</sequence>
<proteinExistence type="predicted"/>
<accession>A0A9Q3EDF0</accession>
<keyword evidence="2" id="KW-1185">Reference proteome</keyword>
<protein>
    <submittedName>
        <fullName evidence="1">Uncharacterized protein</fullName>
    </submittedName>
</protein>
<dbReference type="AlphaFoldDB" id="A0A9Q3EDF0"/>
<gene>
    <name evidence="1" type="ORF">O181_058643</name>
</gene>